<organism evidence="3 4">
    <name type="scientific">Actinophytocola algeriensis</name>
    <dbReference type="NCBI Taxonomy" id="1768010"/>
    <lineage>
        <taxon>Bacteria</taxon>
        <taxon>Bacillati</taxon>
        <taxon>Actinomycetota</taxon>
        <taxon>Actinomycetes</taxon>
        <taxon>Pseudonocardiales</taxon>
        <taxon>Pseudonocardiaceae</taxon>
    </lineage>
</organism>
<reference evidence="3 4" key="1">
    <citation type="submission" date="2020-08" db="EMBL/GenBank/DDBJ databases">
        <title>Genomic Encyclopedia of Type Strains, Phase III (KMG-III): the genomes of soil and plant-associated and newly described type strains.</title>
        <authorList>
            <person name="Whitman W."/>
        </authorList>
    </citation>
    <scope>NUCLEOTIDE SEQUENCE [LARGE SCALE GENOMIC DNA]</scope>
    <source>
        <strain evidence="3 4">CECT 8960</strain>
    </source>
</reference>
<keyword evidence="2" id="KW-0472">Membrane</keyword>
<protein>
    <recommendedName>
        <fullName evidence="5">DUF3040 domain-containing protein</fullName>
    </recommendedName>
</protein>
<sequence>MLTDHEQETWREIQRRLVDDPDFRPTFHHVERPGPGDRHRRVRSGAIVVALTIVGLLFVGPNLLTDSEIADRQLPPRPSGSPAPAGLDLGDYAIGAVWAPARESWGPAGPGDIPVGGRVGVSAPPHGSAPSAAA</sequence>
<name>A0A7W7Q2Y9_9PSEU</name>
<feature type="region of interest" description="Disordered" evidence="1">
    <location>
        <begin position="67"/>
        <end position="87"/>
    </location>
</feature>
<evidence type="ECO:0000256" key="1">
    <source>
        <dbReference type="SAM" id="MobiDB-lite"/>
    </source>
</evidence>
<evidence type="ECO:0000313" key="3">
    <source>
        <dbReference type="EMBL" id="MBB4906055.1"/>
    </source>
</evidence>
<feature type="region of interest" description="Disordered" evidence="1">
    <location>
        <begin position="103"/>
        <end position="134"/>
    </location>
</feature>
<feature type="transmembrane region" description="Helical" evidence="2">
    <location>
        <begin position="45"/>
        <end position="64"/>
    </location>
</feature>
<dbReference type="Proteomes" id="UP000520767">
    <property type="component" value="Unassembled WGS sequence"/>
</dbReference>
<dbReference type="AlphaFoldDB" id="A0A7W7Q2Y9"/>
<keyword evidence="2" id="KW-0812">Transmembrane</keyword>
<accession>A0A7W7Q2Y9</accession>
<comment type="caution">
    <text evidence="3">The sequence shown here is derived from an EMBL/GenBank/DDBJ whole genome shotgun (WGS) entry which is preliminary data.</text>
</comment>
<gene>
    <name evidence="3" type="ORF">FHR82_002272</name>
</gene>
<dbReference type="RefSeq" id="WP_184810184.1">
    <property type="nucleotide sequence ID" value="NZ_JACHJQ010000002.1"/>
</dbReference>
<keyword evidence="4" id="KW-1185">Reference proteome</keyword>
<evidence type="ECO:0000256" key="2">
    <source>
        <dbReference type="SAM" id="Phobius"/>
    </source>
</evidence>
<proteinExistence type="predicted"/>
<evidence type="ECO:0000313" key="4">
    <source>
        <dbReference type="Proteomes" id="UP000520767"/>
    </source>
</evidence>
<dbReference type="InterPro" id="IPR021401">
    <property type="entry name" value="DUF3040"/>
</dbReference>
<feature type="compositionally biased region" description="Low complexity" evidence="1">
    <location>
        <begin position="122"/>
        <end position="134"/>
    </location>
</feature>
<keyword evidence="2" id="KW-1133">Transmembrane helix</keyword>
<dbReference type="EMBL" id="JACHJQ010000002">
    <property type="protein sequence ID" value="MBB4906055.1"/>
    <property type="molecule type" value="Genomic_DNA"/>
</dbReference>
<evidence type="ECO:0008006" key="5">
    <source>
        <dbReference type="Google" id="ProtNLM"/>
    </source>
</evidence>
<dbReference type="Pfam" id="PF11239">
    <property type="entry name" value="DUF3040"/>
    <property type="match status" value="1"/>
</dbReference>